<keyword evidence="3" id="KW-1185">Reference proteome</keyword>
<dbReference type="Pfam" id="PF13410">
    <property type="entry name" value="GST_C_2"/>
    <property type="match status" value="1"/>
</dbReference>
<organism evidence="2 3">
    <name type="scientific">Roseiarcus fermentans</name>
    <dbReference type="NCBI Taxonomy" id="1473586"/>
    <lineage>
        <taxon>Bacteria</taxon>
        <taxon>Pseudomonadati</taxon>
        <taxon>Pseudomonadota</taxon>
        <taxon>Alphaproteobacteria</taxon>
        <taxon>Hyphomicrobiales</taxon>
        <taxon>Roseiarcaceae</taxon>
        <taxon>Roseiarcus</taxon>
    </lineage>
</organism>
<evidence type="ECO:0000313" key="3">
    <source>
        <dbReference type="Proteomes" id="UP000253529"/>
    </source>
</evidence>
<dbReference type="GO" id="GO:0006559">
    <property type="term" value="P:L-phenylalanine catabolic process"/>
    <property type="evidence" value="ECO:0007669"/>
    <property type="project" value="TreeGrafter"/>
</dbReference>
<dbReference type="CDD" id="cd03043">
    <property type="entry name" value="GST_N_1"/>
    <property type="match status" value="1"/>
</dbReference>
<dbReference type="Gene3D" id="3.40.30.10">
    <property type="entry name" value="Glutaredoxin"/>
    <property type="match status" value="1"/>
</dbReference>
<dbReference type="AlphaFoldDB" id="A0A366EYD4"/>
<dbReference type="OrthoDB" id="9799538at2"/>
<dbReference type="Pfam" id="PF13409">
    <property type="entry name" value="GST_N_2"/>
    <property type="match status" value="1"/>
</dbReference>
<dbReference type="Proteomes" id="UP000253529">
    <property type="component" value="Unassembled WGS sequence"/>
</dbReference>
<dbReference type="InterPro" id="IPR004045">
    <property type="entry name" value="Glutathione_S-Trfase_N"/>
</dbReference>
<dbReference type="InterPro" id="IPR040079">
    <property type="entry name" value="Glutathione_S-Trfase"/>
</dbReference>
<feature type="domain" description="GST N-terminal" evidence="1">
    <location>
        <begin position="3"/>
        <end position="83"/>
    </location>
</feature>
<accession>A0A366EYD4</accession>
<dbReference type="GO" id="GO:0004364">
    <property type="term" value="F:glutathione transferase activity"/>
    <property type="evidence" value="ECO:0007669"/>
    <property type="project" value="TreeGrafter"/>
</dbReference>
<dbReference type="PANTHER" id="PTHR42673:SF4">
    <property type="entry name" value="MALEYLACETOACETATE ISOMERASE"/>
    <property type="match status" value="1"/>
</dbReference>
<protein>
    <submittedName>
        <fullName evidence="2">Glutathione S-transferase</fullName>
    </submittedName>
</protein>
<dbReference type="PROSITE" id="PS50404">
    <property type="entry name" value="GST_NTER"/>
    <property type="match status" value="1"/>
</dbReference>
<dbReference type="GO" id="GO:0016034">
    <property type="term" value="F:maleylacetoacetate isomerase activity"/>
    <property type="evidence" value="ECO:0007669"/>
    <property type="project" value="TreeGrafter"/>
</dbReference>
<dbReference type="InterPro" id="IPR036282">
    <property type="entry name" value="Glutathione-S-Trfase_C_sf"/>
</dbReference>
<dbReference type="RefSeq" id="WP_113891292.1">
    <property type="nucleotide sequence ID" value="NZ_QNRK01000027.1"/>
</dbReference>
<comment type="caution">
    <text evidence="2">The sequence shown here is derived from an EMBL/GenBank/DDBJ whole genome shotgun (WGS) entry which is preliminary data.</text>
</comment>
<dbReference type="PANTHER" id="PTHR42673">
    <property type="entry name" value="MALEYLACETOACETATE ISOMERASE"/>
    <property type="match status" value="1"/>
</dbReference>
<dbReference type="SUPFAM" id="SSF52833">
    <property type="entry name" value="Thioredoxin-like"/>
    <property type="match status" value="1"/>
</dbReference>
<dbReference type="SFLD" id="SFLDS00019">
    <property type="entry name" value="Glutathione_Transferase_(cytos"/>
    <property type="match status" value="1"/>
</dbReference>
<dbReference type="GO" id="GO:0006749">
    <property type="term" value="P:glutathione metabolic process"/>
    <property type="evidence" value="ECO:0007669"/>
    <property type="project" value="TreeGrafter"/>
</dbReference>
<name>A0A366EYD4_9HYPH</name>
<dbReference type="Gene3D" id="1.20.1050.10">
    <property type="match status" value="1"/>
</dbReference>
<dbReference type="InterPro" id="IPR036249">
    <property type="entry name" value="Thioredoxin-like_sf"/>
</dbReference>
<evidence type="ECO:0000313" key="2">
    <source>
        <dbReference type="EMBL" id="RBP07364.1"/>
    </source>
</evidence>
<evidence type="ECO:0000259" key="1">
    <source>
        <dbReference type="PROSITE" id="PS50404"/>
    </source>
</evidence>
<dbReference type="SUPFAM" id="SSF47616">
    <property type="entry name" value="GST C-terminal domain-like"/>
    <property type="match status" value="1"/>
</dbReference>
<sequence>MPLKLVVANKAYSSWSLRPWILLAHFKIPFEEVVIPMAEPGTRAEMLKYAPTGKCPSLHDGRIAVWESLAIVEYVAELHPEKPIWPKGKAARAHARSLASEMHAGFGALRSEAPCNFRRSPKAVALSDAARGDVARIEAAWAEARETFGKAGPFLYGRFSAADAMFAPVVNRLHAYAVPVEPATRDYMEAIMALPAWKAWIADAEAEPWRIEKYEAY</sequence>
<dbReference type="CDD" id="cd03194">
    <property type="entry name" value="GST_C_3"/>
    <property type="match status" value="1"/>
</dbReference>
<dbReference type="EMBL" id="QNRK01000027">
    <property type="protein sequence ID" value="RBP07364.1"/>
    <property type="molecule type" value="Genomic_DNA"/>
</dbReference>
<keyword evidence="2" id="KW-0808">Transferase</keyword>
<gene>
    <name evidence="2" type="ORF">DFR50_1279</name>
</gene>
<reference evidence="2 3" key="1">
    <citation type="submission" date="2018-06" db="EMBL/GenBank/DDBJ databases">
        <title>Genomic Encyclopedia of Type Strains, Phase IV (KMG-IV): sequencing the most valuable type-strain genomes for metagenomic binning, comparative biology and taxonomic classification.</title>
        <authorList>
            <person name="Goeker M."/>
        </authorList>
    </citation>
    <scope>NUCLEOTIDE SEQUENCE [LARGE SCALE GENOMIC DNA]</scope>
    <source>
        <strain evidence="2 3">DSM 24875</strain>
    </source>
</reference>
<proteinExistence type="predicted"/>